<dbReference type="Proteomes" id="UP000199569">
    <property type="component" value="Unassembled WGS sequence"/>
</dbReference>
<proteinExistence type="predicted"/>
<gene>
    <name evidence="1" type="ORF">SAMN02927923_03405</name>
</gene>
<evidence type="ECO:0000313" key="2">
    <source>
        <dbReference type="Proteomes" id="UP000199569"/>
    </source>
</evidence>
<dbReference type="STRING" id="549386.SAMN02927923_03405"/>
<dbReference type="EMBL" id="FMVJ01000010">
    <property type="protein sequence ID" value="SCZ01089.1"/>
    <property type="molecule type" value="Genomic_DNA"/>
</dbReference>
<dbReference type="AlphaFoldDB" id="A0A1G5KMD0"/>
<keyword evidence="2" id="KW-1185">Reference proteome</keyword>
<name>A0A1G5KMD0_9HYPH</name>
<accession>A0A1G5KMD0</accession>
<reference evidence="1 2" key="1">
    <citation type="submission" date="2016-10" db="EMBL/GenBank/DDBJ databases">
        <authorList>
            <person name="de Groot N.N."/>
        </authorList>
    </citation>
    <scope>NUCLEOTIDE SEQUENCE [LARGE SCALE GENOMIC DNA]</scope>
    <source>
        <strain evidence="1 2">CGMCC 1.7666</strain>
    </source>
</reference>
<sequence>MAQLRKTRDAALTGEKLAWDAVSAMTFDVFVLAAAEFLSASLLKPVATDLGITA</sequence>
<organism evidence="1 2">
    <name type="scientific">Microvirga guangxiensis</name>
    <dbReference type="NCBI Taxonomy" id="549386"/>
    <lineage>
        <taxon>Bacteria</taxon>
        <taxon>Pseudomonadati</taxon>
        <taxon>Pseudomonadota</taxon>
        <taxon>Alphaproteobacteria</taxon>
        <taxon>Hyphomicrobiales</taxon>
        <taxon>Methylobacteriaceae</taxon>
        <taxon>Microvirga</taxon>
    </lineage>
</organism>
<evidence type="ECO:0008006" key="3">
    <source>
        <dbReference type="Google" id="ProtNLM"/>
    </source>
</evidence>
<protein>
    <recommendedName>
        <fullName evidence="3">MFS transporter</fullName>
    </recommendedName>
</protein>
<evidence type="ECO:0000313" key="1">
    <source>
        <dbReference type="EMBL" id="SCZ01089.1"/>
    </source>
</evidence>
<dbReference type="RefSeq" id="WP_244510627.1">
    <property type="nucleotide sequence ID" value="NZ_FMVJ01000010.1"/>
</dbReference>